<keyword evidence="3" id="KW-1185">Reference proteome</keyword>
<reference evidence="2 3" key="1">
    <citation type="submission" date="2016-10" db="EMBL/GenBank/DDBJ databases">
        <authorList>
            <person name="de Groot N.N."/>
        </authorList>
    </citation>
    <scope>NUCLEOTIDE SEQUENCE [LARGE SCALE GENOMIC DNA]</scope>
    <source>
        <strain evidence="2 3">AA1</strain>
    </source>
</reference>
<dbReference type="EMBL" id="FMUX01000002">
    <property type="protein sequence ID" value="SCX96033.1"/>
    <property type="molecule type" value="Genomic_DNA"/>
</dbReference>
<feature type="transmembrane region" description="Helical" evidence="1">
    <location>
        <begin position="90"/>
        <end position="111"/>
    </location>
</feature>
<evidence type="ECO:0000256" key="1">
    <source>
        <dbReference type="SAM" id="Phobius"/>
    </source>
</evidence>
<evidence type="ECO:0008006" key="4">
    <source>
        <dbReference type="Google" id="ProtNLM"/>
    </source>
</evidence>
<protein>
    <recommendedName>
        <fullName evidence="4">DUF2269 domain-containing protein</fullName>
    </recommendedName>
</protein>
<keyword evidence="1" id="KW-0812">Transmembrane</keyword>
<feature type="transmembrane region" description="Helical" evidence="1">
    <location>
        <begin position="131"/>
        <end position="158"/>
    </location>
</feature>
<proteinExistence type="predicted"/>
<dbReference type="Proteomes" id="UP000198870">
    <property type="component" value="Unassembled WGS sequence"/>
</dbReference>
<evidence type="ECO:0000313" key="3">
    <source>
        <dbReference type="Proteomes" id="UP000198870"/>
    </source>
</evidence>
<gene>
    <name evidence="2" type="ORF">SAMN05216233_102306</name>
</gene>
<keyword evidence="1" id="KW-1133">Transmembrane helix</keyword>
<dbReference type="OrthoDB" id="156858at2"/>
<organism evidence="2 3">
    <name type="scientific">Desulfoluna spongiiphila</name>
    <dbReference type="NCBI Taxonomy" id="419481"/>
    <lineage>
        <taxon>Bacteria</taxon>
        <taxon>Pseudomonadati</taxon>
        <taxon>Thermodesulfobacteriota</taxon>
        <taxon>Desulfobacteria</taxon>
        <taxon>Desulfobacterales</taxon>
        <taxon>Desulfolunaceae</taxon>
        <taxon>Desulfoluna</taxon>
    </lineage>
</organism>
<feature type="transmembrane region" description="Helical" evidence="1">
    <location>
        <begin position="12"/>
        <end position="38"/>
    </location>
</feature>
<evidence type="ECO:0000313" key="2">
    <source>
        <dbReference type="EMBL" id="SCX96033.1"/>
    </source>
</evidence>
<sequence>MKTMSRSQQNMLKAVHLIAAGLWLSSVIIIAVMPYVSIDIISGDALYMYNRIFHFIDMKILTPAAVVTLITGLLYSLFTRWGFFKHGWLIYKWAATLAIVLSGTFYLGPMVTRNLEISNLKRLAALQDPVYLHGLTVGGWASGINTLLLGLAVVFSIYKPWKKKNG</sequence>
<name>A0A1G5C0V6_9BACT</name>
<dbReference type="RefSeq" id="WP_092208751.1">
    <property type="nucleotide sequence ID" value="NZ_FMUX01000002.1"/>
</dbReference>
<dbReference type="AlphaFoldDB" id="A0A1G5C0V6"/>
<dbReference type="STRING" id="419481.SAMN05216233_102306"/>
<feature type="transmembrane region" description="Helical" evidence="1">
    <location>
        <begin position="58"/>
        <end position="78"/>
    </location>
</feature>
<accession>A0A1G5C0V6</accession>
<keyword evidence="1" id="KW-0472">Membrane</keyword>